<dbReference type="NCBIfam" id="TIGR03141">
    <property type="entry name" value="cytochro_ccmD"/>
    <property type="match status" value="1"/>
</dbReference>
<keyword evidence="5 12" id="KW-0813">Transport</keyword>
<comment type="caution">
    <text evidence="13">The sequence shown here is derived from an EMBL/GenBank/DDBJ whole genome shotgun (WGS) entry which is preliminary data.</text>
</comment>
<sequence>MNFAAPHIGFVLASYGAALAVVFGLILWVVLDGRARRADIRALEAAGIRRRSDRRPEIGSAPDARL</sequence>
<dbReference type="Pfam" id="PF04995">
    <property type="entry name" value="CcmD"/>
    <property type="match status" value="1"/>
</dbReference>
<keyword evidence="10 12" id="KW-1133">Transmembrane helix</keyword>
<organism evidence="13 14">
    <name type="scientific">Xaviernesmea rhizosphaerae</name>
    <dbReference type="NCBI Taxonomy" id="1672749"/>
    <lineage>
        <taxon>Bacteria</taxon>
        <taxon>Pseudomonadati</taxon>
        <taxon>Pseudomonadota</taxon>
        <taxon>Alphaproteobacteria</taxon>
        <taxon>Hyphomicrobiales</taxon>
        <taxon>Rhizobiaceae</taxon>
        <taxon>Rhizobium/Agrobacterium group</taxon>
        <taxon>Xaviernesmea</taxon>
    </lineage>
</organism>
<keyword evidence="8 12" id="KW-0812">Transmembrane</keyword>
<evidence type="ECO:0000256" key="10">
    <source>
        <dbReference type="ARBA" id="ARBA00022989"/>
    </source>
</evidence>
<evidence type="ECO:0000256" key="7">
    <source>
        <dbReference type="ARBA" id="ARBA00022519"/>
    </source>
</evidence>
<evidence type="ECO:0000313" key="14">
    <source>
        <dbReference type="Proteomes" id="UP000192652"/>
    </source>
</evidence>
<comment type="subcellular location">
    <subcellularLocation>
        <location evidence="2 12">Cell inner membrane</location>
        <topology evidence="2 12">Single-pass membrane protein</topology>
    </subcellularLocation>
</comment>
<proteinExistence type="inferred from homology"/>
<dbReference type="InterPro" id="IPR007078">
    <property type="entry name" value="Haem_export_protD_CcmD"/>
</dbReference>
<keyword evidence="6 12" id="KW-1003">Cell membrane</keyword>
<reference evidence="13 14" key="1">
    <citation type="journal article" date="2017" name="Antonie Van Leeuwenhoek">
        <title>Rhizobium rhizosphaerae sp. nov., a novel species isolated from rice rhizosphere.</title>
        <authorList>
            <person name="Zhao J.J."/>
            <person name="Zhang J."/>
            <person name="Zhang R.J."/>
            <person name="Zhang C.W."/>
            <person name="Yin H.Q."/>
            <person name="Zhang X.X."/>
        </authorList>
    </citation>
    <scope>NUCLEOTIDE SEQUENCE [LARGE SCALE GENOMIC DNA]</scope>
    <source>
        <strain evidence="13 14">RD15</strain>
    </source>
</reference>
<protein>
    <recommendedName>
        <fullName evidence="4 12">Heme exporter protein D</fullName>
    </recommendedName>
</protein>
<gene>
    <name evidence="13" type="ORF">BTR14_08090</name>
</gene>
<evidence type="ECO:0000256" key="11">
    <source>
        <dbReference type="ARBA" id="ARBA00023136"/>
    </source>
</evidence>
<comment type="similarity">
    <text evidence="3 12">Belongs to the CcmD/CycX/HelD family.</text>
</comment>
<feature type="transmembrane region" description="Helical" evidence="12">
    <location>
        <begin position="12"/>
        <end position="31"/>
    </location>
</feature>
<keyword evidence="9 12" id="KW-0201">Cytochrome c-type biogenesis</keyword>
<evidence type="ECO:0000256" key="6">
    <source>
        <dbReference type="ARBA" id="ARBA00022475"/>
    </source>
</evidence>
<accession>A0ABX3PEE1</accession>
<keyword evidence="11 12" id="KW-0472">Membrane</keyword>
<comment type="function">
    <text evidence="1 12">Required for the export of heme to the periplasm for the biogenesis of c-type cytochromes.</text>
</comment>
<evidence type="ECO:0000256" key="3">
    <source>
        <dbReference type="ARBA" id="ARBA00008741"/>
    </source>
</evidence>
<evidence type="ECO:0000256" key="5">
    <source>
        <dbReference type="ARBA" id="ARBA00022448"/>
    </source>
</evidence>
<dbReference type="Proteomes" id="UP000192652">
    <property type="component" value="Unassembled WGS sequence"/>
</dbReference>
<keyword evidence="14" id="KW-1185">Reference proteome</keyword>
<keyword evidence="7 12" id="KW-0997">Cell inner membrane</keyword>
<evidence type="ECO:0000256" key="9">
    <source>
        <dbReference type="ARBA" id="ARBA00022748"/>
    </source>
</evidence>
<evidence type="ECO:0000256" key="1">
    <source>
        <dbReference type="ARBA" id="ARBA00002442"/>
    </source>
</evidence>
<evidence type="ECO:0000256" key="12">
    <source>
        <dbReference type="RuleBase" id="RU363101"/>
    </source>
</evidence>
<evidence type="ECO:0000256" key="4">
    <source>
        <dbReference type="ARBA" id="ARBA00016461"/>
    </source>
</evidence>
<name>A0ABX3PEE1_9HYPH</name>
<dbReference type="EMBL" id="MSPX01000005">
    <property type="protein sequence ID" value="OQP86889.1"/>
    <property type="molecule type" value="Genomic_DNA"/>
</dbReference>
<evidence type="ECO:0000256" key="2">
    <source>
        <dbReference type="ARBA" id="ARBA00004377"/>
    </source>
</evidence>
<evidence type="ECO:0000256" key="8">
    <source>
        <dbReference type="ARBA" id="ARBA00022692"/>
    </source>
</evidence>
<evidence type="ECO:0000313" key="13">
    <source>
        <dbReference type="EMBL" id="OQP86889.1"/>
    </source>
</evidence>
<dbReference type="RefSeq" id="WP_081175354.1">
    <property type="nucleotide sequence ID" value="NZ_MSPX01000005.1"/>
</dbReference>